<proteinExistence type="inferred from homology"/>
<dbReference type="SMART" id="SM00320">
    <property type="entry name" value="WD40"/>
    <property type="match status" value="2"/>
</dbReference>
<dbReference type="InterPro" id="IPR015943">
    <property type="entry name" value="WD40/YVTN_repeat-like_dom_sf"/>
</dbReference>
<dbReference type="Proteomes" id="UP000518752">
    <property type="component" value="Unassembled WGS sequence"/>
</dbReference>
<dbReference type="GO" id="GO:0019905">
    <property type="term" value="F:syntaxin binding"/>
    <property type="evidence" value="ECO:0007669"/>
    <property type="project" value="TreeGrafter"/>
</dbReference>
<evidence type="ECO:0000256" key="2">
    <source>
        <dbReference type="ARBA" id="ARBA00022483"/>
    </source>
</evidence>
<dbReference type="InterPro" id="IPR036322">
    <property type="entry name" value="WD40_repeat_dom_sf"/>
</dbReference>
<dbReference type="PANTHER" id="PTHR10241:SF25">
    <property type="entry name" value="TOMOSYN, ISOFORM C"/>
    <property type="match status" value="1"/>
</dbReference>
<dbReference type="GO" id="GO:0005886">
    <property type="term" value="C:plasma membrane"/>
    <property type="evidence" value="ECO:0007669"/>
    <property type="project" value="TreeGrafter"/>
</dbReference>
<protein>
    <recommendedName>
        <fullName evidence="4">Lethal giant larvae (Lgl)-like C-terminal domain-containing protein</fullName>
    </recommendedName>
</protein>
<dbReference type="InterPro" id="IPR001680">
    <property type="entry name" value="WD40_rpt"/>
</dbReference>
<evidence type="ECO:0000256" key="3">
    <source>
        <dbReference type="SAM" id="MobiDB-lite"/>
    </source>
</evidence>
<accession>A0A8H5HSP9</accession>
<evidence type="ECO:0000259" key="4">
    <source>
        <dbReference type="Pfam" id="PF08596"/>
    </source>
</evidence>
<dbReference type="InterPro" id="IPR013905">
    <property type="entry name" value="Lgl_C_dom"/>
</dbReference>
<gene>
    <name evidence="5" type="ORF">D9757_004730</name>
</gene>
<dbReference type="Pfam" id="PF08596">
    <property type="entry name" value="Lgl_C"/>
    <property type="match status" value="1"/>
</dbReference>
<comment type="similarity">
    <text evidence="1">Belongs to the WD repeat L(2)GL family.</text>
</comment>
<dbReference type="GO" id="GO:0005737">
    <property type="term" value="C:cytoplasm"/>
    <property type="evidence" value="ECO:0007669"/>
    <property type="project" value="TreeGrafter"/>
</dbReference>
<keyword evidence="6" id="KW-1185">Reference proteome</keyword>
<dbReference type="EMBL" id="JAACJN010000029">
    <property type="protein sequence ID" value="KAF5388500.1"/>
    <property type="molecule type" value="Genomic_DNA"/>
</dbReference>
<organism evidence="5 6">
    <name type="scientific">Collybiopsis confluens</name>
    <dbReference type="NCBI Taxonomy" id="2823264"/>
    <lineage>
        <taxon>Eukaryota</taxon>
        <taxon>Fungi</taxon>
        <taxon>Dikarya</taxon>
        <taxon>Basidiomycota</taxon>
        <taxon>Agaricomycotina</taxon>
        <taxon>Agaricomycetes</taxon>
        <taxon>Agaricomycetidae</taxon>
        <taxon>Agaricales</taxon>
        <taxon>Marasmiineae</taxon>
        <taxon>Omphalotaceae</taxon>
        <taxon>Collybiopsis</taxon>
    </lineage>
</organism>
<keyword evidence="2" id="KW-0268">Exocytosis</keyword>
<evidence type="ECO:0000313" key="6">
    <source>
        <dbReference type="Proteomes" id="UP000518752"/>
    </source>
</evidence>
<evidence type="ECO:0000313" key="5">
    <source>
        <dbReference type="EMBL" id="KAF5388500.1"/>
    </source>
</evidence>
<dbReference type="AlphaFoldDB" id="A0A8H5HSP9"/>
<sequence length="943" mass="102529">MPNLWTLYEDKMAASGMPKSANATSRIAIDTVAHPRDLNLLFVVYGGGIVLSDLSARNTIRTYELVLPPGARGGGHYGSNVLTHRRSEATCMAIHPAGHFFAVGYADGSIAFWAIEDDDQPLLVRTLDELDVNKVDSEQLEEHLAQESNQVKASNREPIFKLSWCSFPNSRDPRSGETALVILGGLNIGDAQGVTVHWLPPFNPTEPPTMQSPSSSLHPFIKSSMRSSVESMNAYLYEIDGAVQDYILTPRDSPHFSGADDASSILVVKESIRGTRVVEGFQFPPPVLNEHANVKAPGQEQDTLDDLATTLQDLQMSNDPCQLRLPGLLTIGSCGLLGGTIKNVAQEGYSFLVQASDADPTVPLKAGCAWADPVDHVSKYQPPRISITWYADLSVRIWDVSAQLLHKFKPEPVDCEFPSPLPNLTIYIKPVLTAAFVKSKMLAYNANIQMVKLASESLECAVVLSTGMVLVYRLVDGSGDIPSEQECPDRELISLTHLSPSNGSRFTPYFALFPDKGPVSACALADIGFIAVAYTNGALYVVDMRGPTIILRHSARAKSRHSIGIHLGSEAGIVTSLEWTISSFAQDEHLALRLIAGNSSGTSQLFTFGRTADFSWASTREAVLFESPVQPLDMFVINSKNGSRCAANRSRLAASTSDSDLVATYESVLLVIAGTKGARCNLNLNGERLGKADWSHHKMEKVLSVQVVQKLSSYALVVFTHDHEAWAFSLPELDFMHKLSLPPLSYLQISCDETGDFLVWIRDPETGLIHQVTYATLFNFRRVDSLPAIDLMSSKPVVSAQPQPVSVGPASILGSWFKFGQSTMSGPQIDVLLYLVGGPDRPVPIQQPQPKPVDASGSARNPSTIADRAATAQNSLYDRLTAALEERGQMLGNLEDRFNSLEAGSQSMVDQVDLYPSSQINLTNFLGLLGKATGSRTICQELV</sequence>
<reference evidence="5 6" key="1">
    <citation type="journal article" date="2020" name="ISME J.">
        <title>Uncovering the hidden diversity of litter-decomposition mechanisms in mushroom-forming fungi.</title>
        <authorList>
            <person name="Floudas D."/>
            <person name="Bentzer J."/>
            <person name="Ahren D."/>
            <person name="Johansson T."/>
            <person name="Persson P."/>
            <person name="Tunlid A."/>
        </authorList>
    </citation>
    <scope>NUCLEOTIDE SEQUENCE [LARGE SCALE GENOMIC DNA]</scope>
    <source>
        <strain evidence="5 6">CBS 406.79</strain>
    </source>
</reference>
<feature type="domain" description="Lethal giant larvae (Lgl)-like C-terminal" evidence="4">
    <location>
        <begin position="446"/>
        <end position="843"/>
    </location>
</feature>
<comment type="caution">
    <text evidence="5">The sequence shown here is derived from an EMBL/GenBank/DDBJ whole genome shotgun (WGS) entry which is preliminary data.</text>
</comment>
<name>A0A8H5HSP9_9AGAR</name>
<dbReference type="GO" id="GO:0005096">
    <property type="term" value="F:GTPase activator activity"/>
    <property type="evidence" value="ECO:0007669"/>
    <property type="project" value="TreeGrafter"/>
</dbReference>
<dbReference type="GO" id="GO:0045159">
    <property type="term" value="F:myosin II binding"/>
    <property type="evidence" value="ECO:0007669"/>
    <property type="project" value="TreeGrafter"/>
</dbReference>
<dbReference type="SUPFAM" id="SSF50978">
    <property type="entry name" value="WD40 repeat-like"/>
    <property type="match status" value="1"/>
</dbReference>
<dbReference type="OrthoDB" id="19944at2759"/>
<feature type="region of interest" description="Disordered" evidence="3">
    <location>
        <begin position="843"/>
        <end position="862"/>
    </location>
</feature>
<dbReference type="CDD" id="cd15873">
    <property type="entry name" value="R-SNARE_STXBP5_6"/>
    <property type="match status" value="1"/>
</dbReference>
<dbReference type="Gene3D" id="2.130.10.10">
    <property type="entry name" value="YVTN repeat-like/Quinoprotein amine dehydrogenase"/>
    <property type="match status" value="1"/>
</dbReference>
<dbReference type="GO" id="GO:0006887">
    <property type="term" value="P:exocytosis"/>
    <property type="evidence" value="ECO:0007669"/>
    <property type="project" value="UniProtKB-KW"/>
</dbReference>
<dbReference type="GO" id="GO:0006893">
    <property type="term" value="P:Golgi to plasma membrane transport"/>
    <property type="evidence" value="ECO:0007669"/>
    <property type="project" value="TreeGrafter"/>
</dbReference>
<evidence type="ECO:0000256" key="1">
    <source>
        <dbReference type="ARBA" id="ARBA00008070"/>
    </source>
</evidence>
<dbReference type="PANTHER" id="PTHR10241">
    <property type="entry name" value="LETHAL 2 GIANT LARVAE PROTEIN"/>
    <property type="match status" value="1"/>
</dbReference>